<evidence type="ECO:0000313" key="2">
    <source>
        <dbReference type="EMBL" id="CAF0842375.1"/>
    </source>
</evidence>
<name>A0A813VMN4_9BILA</name>
<dbReference type="Proteomes" id="UP000663877">
    <property type="component" value="Unassembled WGS sequence"/>
</dbReference>
<accession>A0A813VMN4</accession>
<dbReference type="EMBL" id="CAJNOI010000022">
    <property type="protein sequence ID" value="CAF0842375.1"/>
    <property type="molecule type" value="Genomic_DNA"/>
</dbReference>
<feature type="compositionally biased region" description="Low complexity" evidence="1">
    <location>
        <begin position="95"/>
        <end position="119"/>
    </location>
</feature>
<gene>
    <name evidence="2" type="ORF">BJG266_LOCUS7384</name>
</gene>
<proteinExistence type="predicted"/>
<organism evidence="2 3">
    <name type="scientific">Adineta steineri</name>
    <dbReference type="NCBI Taxonomy" id="433720"/>
    <lineage>
        <taxon>Eukaryota</taxon>
        <taxon>Metazoa</taxon>
        <taxon>Spiralia</taxon>
        <taxon>Gnathifera</taxon>
        <taxon>Rotifera</taxon>
        <taxon>Eurotatoria</taxon>
        <taxon>Bdelloidea</taxon>
        <taxon>Adinetida</taxon>
        <taxon>Adinetidae</taxon>
        <taxon>Adineta</taxon>
    </lineage>
</organism>
<sequence length="177" mass="19988">MEYNTIPQPSLPSSSWISLRNQMKMPIPKSTLLCTTYIRYLSHYRSSTWSNIATFPPNIQQDQIDSRPILDFNCVSQGFCCSYLSEMSPSSQSFTTPLSRQPPSQQQQSQSQTSSSTTTANSRPRLSIAQTISPVNASNIIATEREVCLRFIGAFNILLTSLMLEDLTTYIEKWKTL</sequence>
<dbReference type="AlphaFoldDB" id="A0A813VMN4"/>
<reference evidence="2" key="1">
    <citation type="submission" date="2021-02" db="EMBL/GenBank/DDBJ databases">
        <authorList>
            <person name="Nowell W R."/>
        </authorList>
    </citation>
    <scope>NUCLEOTIDE SEQUENCE</scope>
</reference>
<comment type="caution">
    <text evidence="2">The sequence shown here is derived from an EMBL/GenBank/DDBJ whole genome shotgun (WGS) entry which is preliminary data.</text>
</comment>
<evidence type="ECO:0000256" key="1">
    <source>
        <dbReference type="SAM" id="MobiDB-lite"/>
    </source>
</evidence>
<feature type="region of interest" description="Disordered" evidence="1">
    <location>
        <begin position="92"/>
        <end position="123"/>
    </location>
</feature>
<protein>
    <submittedName>
        <fullName evidence="2">Uncharacterized protein</fullName>
    </submittedName>
</protein>
<evidence type="ECO:0000313" key="3">
    <source>
        <dbReference type="Proteomes" id="UP000663877"/>
    </source>
</evidence>